<name>A0A3D9BWD4_9RHOB</name>
<evidence type="ECO:0000256" key="5">
    <source>
        <dbReference type="ARBA" id="ARBA00022475"/>
    </source>
</evidence>
<gene>
    <name evidence="16" type="ORF">DRV84_06155</name>
</gene>
<evidence type="ECO:0000256" key="15">
    <source>
        <dbReference type="PIRNR" id="PIRNR004638"/>
    </source>
</evidence>
<evidence type="ECO:0000256" key="13">
    <source>
        <dbReference type="ARBA" id="ARBA00048390"/>
    </source>
</evidence>
<keyword evidence="7 14" id="KW-0812">Transmembrane</keyword>
<comment type="cofactor">
    <cofactor evidence="14 15">
        <name>heme b</name>
        <dbReference type="ChEBI" id="CHEBI:60344"/>
    </cofactor>
    <text evidence="14 15">Binds 1 heme b (iron(II)-protoporphyrin IX) group per subunit.</text>
</comment>
<keyword evidence="17" id="KW-1185">Reference proteome</keyword>
<feature type="transmembrane region" description="Helical" evidence="14">
    <location>
        <begin position="91"/>
        <end position="109"/>
    </location>
</feature>
<dbReference type="GO" id="GO:0006782">
    <property type="term" value="P:protoporphyrinogen IX biosynthetic process"/>
    <property type="evidence" value="ECO:0007669"/>
    <property type="project" value="UniProtKB-UniRule"/>
</dbReference>
<dbReference type="GO" id="GO:0046872">
    <property type="term" value="F:metal ion binding"/>
    <property type="evidence" value="ECO:0007669"/>
    <property type="project" value="UniProtKB-UniRule"/>
</dbReference>
<keyword evidence="12 14" id="KW-0472">Membrane</keyword>
<proteinExistence type="inferred from homology"/>
<dbReference type="AlphaFoldDB" id="A0A3D9BWD4"/>
<feature type="transmembrane region" description="Helical" evidence="14">
    <location>
        <begin position="58"/>
        <end position="79"/>
    </location>
</feature>
<organism evidence="16 17">
    <name type="scientific">Rhodosalinus sediminis</name>
    <dbReference type="NCBI Taxonomy" id="1940533"/>
    <lineage>
        <taxon>Bacteria</taxon>
        <taxon>Pseudomonadati</taxon>
        <taxon>Pseudomonadota</taxon>
        <taxon>Alphaproteobacteria</taxon>
        <taxon>Rhodobacterales</taxon>
        <taxon>Paracoccaceae</taxon>
        <taxon>Rhodosalinus</taxon>
    </lineage>
</organism>
<dbReference type="Pfam" id="PF03653">
    <property type="entry name" value="UPF0093"/>
    <property type="match status" value="1"/>
</dbReference>
<comment type="pathway">
    <text evidence="2 14 15">Porphyrin-containing compound metabolism; protoporphyrin-IX biosynthesis; protoporphyrin-IX from protoporphyrinogen-IX: step 1/1.</text>
</comment>
<keyword evidence="6 14" id="KW-0349">Heme</keyword>
<comment type="similarity">
    <text evidence="3 14 15">Belongs to the HemJ family.</text>
</comment>
<dbReference type="GO" id="GO:0005886">
    <property type="term" value="C:plasma membrane"/>
    <property type="evidence" value="ECO:0007669"/>
    <property type="project" value="UniProtKB-SubCell"/>
</dbReference>
<protein>
    <recommendedName>
        <fullName evidence="4 14">Protoporphyrinogen IX oxidase</fullName>
        <shortName evidence="14">PPO</shortName>
        <ecNumber evidence="14 15">1.3.99.-</ecNumber>
    </recommendedName>
</protein>
<keyword evidence="10 14" id="KW-0560">Oxidoreductase</keyword>
<evidence type="ECO:0000256" key="7">
    <source>
        <dbReference type="ARBA" id="ARBA00022692"/>
    </source>
</evidence>
<dbReference type="EC" id="1.3.99.-" evidence="14 15"/>
<evidence type="ECO:0000256" key="10">
    <source>
        <dbReference type="ARBA" id="ARBA00023002"/>
    </source>
</evidence>
<accession>A0A3D9BWD4</accession>
<evidence type="ECO:0000256" key="11">
    <source>
        <dbReference type="ARBA" id="ARBA00023004"/>
    </source>
</evidence>
<feature type="binding site" description="axial binding residue" evidence="14">
    <location>
        <position position="95"/>
    </location>
    <ligand>
        <name>heme</name>
        <dbReference type="ChEBI" id="CHEBI:30413"/>
    </ligand>
    <ligandPart>
        <name>Fe</name>
        <dbReference type="ChEBI" id="CHEBI:18248"/>
    </ligandPart>
</feature>
<evidence type="ECO:0000256" key="8">
    <source>
        <dbReference type="ARBA" id="ARBA00022723"/>
    </source>
</evidence>
<dbReference type="RefSeq" id="WP_115979007.1">
    <property type="nucleotide sequence ID" value="NZ_QOHR01000005.1"/>
</dbReference>
<evidence type="ECO:0000256" key="1">
    <source>
        <dbReference type="ARBA" id="ARBA00004651"/>
    </source>
</evidence>
<dbReference type="PANTHER" id="PTHR40255">
    <property type="entry name" value="UPF0093 MEMBRANE PROTEIN SLR1790"/>
    <property type="match status" value="1"/>
</dbReference>
<comment type="subunit">
    <text evidence="14">Homodimer.</text>
</comment>
<evidence type="ECO:0000313" key="16">
    <source>
        <dbReference type="EMBL" id="REC57752.1"/>
    </source>
</evidence>
<dbReference type="EMBL" id="QOHR01000005">
    <property type="protein sequence ID" value="REC57752.1"/>
    <property type="molecule type" value="Genomic_DNA"/>
</dbReference>
<evidence type="ECO:0000256" key="9">
    <source>
        <dbReference type="ARBA" id="ARBA00022989"/>
    </source>
</evidence>
<feature type="binding site" description="axial binding residue" evidence="14">
    <location>
        <position position="16"/>
    </location>
    <ligand>
        <name>heme</name>
        <dbReference type="ChEBI" id="CHEBI:30413"/>
    </ligand>
    <ligandPart>
        <name>Fe</name>
        <dbReference type="ChEBI" id="CHEBI:18248"/>
    </ligandPart>
</feature>
<comment type="catalytic activity">
    <reaction evidence="13 14 15">
        <text>protoporphyrinogen IX + 3 A = protoporphyrin IX + 3 AH2</text>
        <dbReference type="Rhea" id="RHEA:62000"/>
        <dbReference type="ChEBI" id="CHEBI:13193"/>
        <dbReference type="ChEBI" id="CHEBI:17499"/>
        <dbReference type="ChEBI" id="CHEBI:57306"/>
        <dbReference type="ChEBI" id="CHEBI:57307"/>
    </reaction>
</comment>
<keyword evidence="5 14" id="KW-1003">Cell membrane</keyword>
<evidence type="ECO:0000256" key="12">
    <source>
        <dbReference type="ARBA" id="ARBA00023136"/>
    </source>
</evidence>
<sequence>MIDLLALLYPWTKSLHILAVIAWMAGLFYMPRLFVYHTERSTPGDTIDPVFQTMEEKLLRLIMNPSMIVTWVFGIVLLFTPQTGAGWDVLWVWTKLAAVGAMTWFHMWLAAQRKDFVAGANTLTGRQHRMMNEVPTVLLVIIVLSVVVKW</sequence>
<dbReference type="OrthoDB" id="9800824at2"/>
<comment type="subcellular location">
    <subcellularLocation>
        <location evidence="1 14">Cell membrane</location>
        <topology evidence="1 14">Multi-pass membrane protein</topology>
    </subcellularLocation>
</comment>
<comment type="function">
    <text evidence="14 15">Catalyzes the oxidation of protoporphyrinogen IX to protoporphyrin IX.</text>
</comment>
<evidence type="ECO:0000256" key="3">
    <source>
        <dbReference type="ARBA" id="ARBA00006501"/>
    </source>
</evidence>
<comment type="caution">
    <text evidence="16">The sequence shown here is derived from an EMBL/GenBank/DDBJ whole genome shotgun (WGS) entry which is preliminary data.</text>
</comment>
<evidence type="ECO:0000256" key="2">
    <source>
        <dbReference type="ARBA" id="ARBA00005073"/>
    </source>
</evidence>
<feature type="transmembrane region" description="Helical" evidence="14">
    <location>
        <begin position="15"/>
        <end position="37"/>
    </location>
</feature>
<dbReference type="PIRSF" id="PIRSF004638">
    <property type="entry name" value="UCP004638"/>
    <property type="match status" value="1"/>
</dbReference>
<keyword evidence="11 14" id="KW-0408">Iron</keyword>
<dbReference type="InterPro" id="IPR005265">
    <property type="entry name" value="HemJ-like"/>
</dbReference>
<dbReference type="Proteomes" id="UP000257131">
    <property type="component" value="Unassembled WGS sequence"/>
</dbReference>
<evidence type="ECO:0000313" key="17">
    <source>
        <dbReference type="Proteomes" id="UP000257131"/>
    </source>
</evidence>
<keyword evidence="8 14" id="KW-0479">Metal-binding</keyword>
<evidence type="ECO:0000256" key="4">
    <source>
        <dbReference type="ARBA" id="ARBA00017504"/>
    </source>
</evidence>
<evidence type="ECO:0000256" key="6">
    <source>
        <dbReference type="ARBA" id="ARBA00022617"/>
    </source>
</evidence>
<reference evidence="16 17" key="1">
    <citation type="journal article" date="2017" name="Int. J. Syst. Evol. Microbiol.">
        <title>Rhodosalinus sediminis gen. nov., sp. nov., isolated from marine saltern.</title>
        <authorList>
            <person name="Guo L.Y."/>
            <person name="Ling S.K."/>
            <person name="Li C.M."/>
            <person name="Chen G.J."/>
            <person name="Du Z.J."/>
        </authorList>
    </citation>
    <scope>NUCLEOTIDE SEQUENCE [LARGE SCALE GENOMIC DNA]</scope>
    <source>
        <strain evidence="16 17">WDN1C137</strain>
    </source>
</reference>
<evidence type="ECO:0000256" key="14">
    <source>
        <dbReference type="HAMAP-Rule" id="MF_02239"/>
    </source>
</evidence>
<dbReference type="GO" id="GO:0070818">
    <property type="term" value="F:protoporphyrinogen oxidase activity"/>
    <property type="evidence" value="ECO:0007669"/>
    <property type="project" value="UniProtKB-UniRule"/>
</dbReference>
<dbReference type="PANTHER" id="PTHR40255:SF1">
    <property type="entry name" value="PROTOPORPHYRINOGEN IX OXIDASE"/>
    <property type="match status" value="1"/>
</dbReference>
<dbReference type="HAMAP" id="MF_02239">
    <property type="entry name" value="HemJ"/>
    <property type="match status" value="1"/>
</dbReference>
<dbReference type="UniPathway" id="UPA00251">
    <property type="reaction ID" value="UER00324"/>
</dbReference>
<feature type="transmembrane region" description="Helical" evidence="14">
    <location>
        <begin position="130"/>
        <end position="148"/>
    </location>
</feature>
<keyword evidence="9 14" id="KW-1133">Transmembrane helix</keyword>